<dbReference type="EMBL" id="LVCJ01000139">
    <property type="protein sequence ID" value="OAL22368.1"/>
    <property type="molecule type" value="Genomic_DNA"/>
</dbReference>
<dbReference type="Pfam" id="PF20174">
    <property type="entry name" value="DUF6540"/>
    <property type="match status" value="1"/>
</dbReference>
<dbReference type="RefSeq" id="XP_022494563.1">
    <property type="nucleotide sequence ID" value="XM_022649446.1"/>
</dbReference>
<keyword evidence="2" id="KW-1185">Reference proteome</keyword>
<evidence type="ECO:0000313" key="2">
    <source>
        <dbReference type="Proteomes" id="UP000185904"/>
    </source>
</evidence>
<gene>
    <name evidence="1" type="ORF">AYO20_11193</name>
</gene>
<dbReference type="GeneID" id="34594578"/>
<dbReference type="InterPro" id="IPR046670">
    <property type="entry name" value="DUF6540"/>
</dbReference>
<dbReference type="OrthoDB" id="4135672at2759"/>
<comment type="caution">
    <text evidence="1">The sequence shown here is derived from an EMBL/GenBank/DDBJ whole genome shotgun (WGS) entry which is preliminary data.</text>
</comment>
<name>A0A178BXK0_9EURO</name>
<accession>A0A178BXK0</accession>
<reference evidence="1 2" key="1">
    <citation type="submission" date="2016-03" db="EMBL/GenBank/DDBJ databases">
        <title>The draft genome sequence of Fonsecaea nubica causative agent of cutaneous subcutaneous infection in human host.</title>
        <authorList>
            <person name="Costa F."/>
            <person name="Sybren D.H."/>
            <person name="Raittz R.T."/>
            <person name="Weiss V.A."/>
            <person name="Leao A.C."/>
            <person name="Gomes R."/>
            <person name="De Souza E.M."/>
            <person name="Pedrosa F.O."/>
            <person name="Steffens M.B."/>
            <person name="Bombassaro A."/>
            <person name="Tadra-Sfeir M.Z."/>
            <person name="Moreno L.F."/>
            <person name="Najafzadeh M.J."/>
            <person name="Felipe M.S."/>
            <person name="Teixeira M."/>
            <person name="Sun J."/>
            <person name="Xi L."/>
            <person name="Castro M.A."/>
            <person name="Vicente V.A."/>
        </authorList>
    </citation>
    <scope>NUCLEOTIDE SEQUENCE [LARGE SCALE GENOMIC DNA]</scope>
    <source>
        <strain evidence="1 2">CBS 269.64</strain>
    </source>
</reference>
<protein>
    <submittedName>
        <fullName evidence="1">Uncharacterized protein</fullName>
    </submittedName>
</protein>
<evidence type="ECO:0000313" key="1">
    <source>
        <dbReference type="EMBL" id="OAL22368.1"/>
    </source>
</evidence>
<dbReference type="Proteomes" id="UP000185904">
    <property type="component" value="Unassembled WGS sequence"/>
</dbReference>
<organism evidence="1 2">
    <name type="scientific">Fonsecaea nubica</name>
    <dbReference type="NCBI Taxonomy" id="856822"/>
    <lineage>
        <taxon>Eukaryota</taxon>
        <taxon>Fungi</taxon>
        <taxon>Dikarya</taxon>
        <taxon>Ascomycota</taxon>
        <taxon>Pezizomycotina</taxon>
        <taxon>Eurotiomycetes</taxon>
        <taxon>Chaetothyriomycetidae</taxon>
        <taxon>Chaetothyriales</taxon>
        <taxon>Herpotrichiellaceae</taxon>
        <taxon>Fonsecaea</taxon>
    </lineage>
</organism>
<sequence>MATLQKNYVIYLVSYMRIIATSSHHAIYVDIDEGKSGELLHVTGSIQQGMNFEARTSSHPFKGTTCEWIKPAGRVQQDKLAQLEAACRMIPPPAKQFHLSKPLVPKDKIRHCQHWVAEAIEFLREKGVLEPLGEDESGDITQRWWGGRS</sequence>
<dbReference type="AlphaFoldDB" id="A0A178BXK0"/>
<proteinExistence type="predicted"/>